<protein>
    <submittedName>
        <fullName evidence="1">Uncharacterized protein</fullName>
    </submittedName>
</protein>
<dbReference type="Proteomes" id="UP001556367">
    <property type="component" value="Unassembled WGS sequence"/>
</dbReference>
<proteinExistence type="predicted"/>
<gene>
    <name evidence="1" type="ORF">HGRIS_003758</name>
</gene>
<dbReference type="EMBL" id="JASNQZ010000007">
    <property type="protein sequence ID" value="KAL0954813.1"/>
    <property type="molecule type" value="Genomic_DNA"/>
</dbReference>
<organism evidence="1 2">
    <name type="scientific">Hohenbuehelia grisea</name>
    <dbReference type="NCBI Taxonomy" id="104357"/>
    <lineage>
        <taxon>Eukaryota</taxon>
        <taxon>Fungi</taxon>
        <taxon>Dikarya</taxon>
        <taxon>Basidiomycota</taxon>
        <taxon>Agaricomycotina</taxon>
        <taxon>Agaricomycetes</taxon>
        <taxon>Agaricomycetidae</taxon>
        <taxon>Agaricales</taxon>
        <taxon>Pleurotineae</taxon>
        <taxon>Pleurotaceae</taxon>
        <taxon>Hohenbuehelia</taxon>
    </lineage>
</organism>
<dbReference type="PANTHER" id="PTHR36091:SF1">
    <property type="entry name" value="ALTERED INHERITANCE OF MITOCHONDRIA PROTEIN 9, MITOCHONDRIAL"/>
    <property type="match status" value="1"/>
</dbReference>
<evidence type="ECO:0000313" key="1">
    <source>
        <dbReference type="EMBL" id="KAL0954813.1"/>
    </source>
</evidence>
<comment type="caution">
    <text evidence="1">The sequence shown here is derived from an EMBL/GenBank/DDBJ whole genome shotgun (WGS) entry which is preliminary data.</text>
</comment>
<evidence type="ECO:0000313" key="2">
    <source>
        <dbReference type="Proteomes" id="UP001556367"/>
    </source>
</evidence>
<keyword evidence="2" id="KW-1185">Reference proteome</keyword>
<dbReference type="PANTHER" id="PTHR36091">
    <property type="entry name" value="ALTERED INHERITANCE OF MITOCHONDRIA PROTEIN 9, MITOCHONDRIAL"/>
    <property type="match status" value="1"/>
</dbReference>
<accession>A0ABR3JGF7</accession>
<sequence length="204" mass="23085">MFFAARTPSFIQYHTPTSLPKGLDKVPLPADFDSMDAEEQALALVDVDNANRHTLYEALCATENTGYYHALTGIPHELITQPIFFAGRTWSRGLVPLREFLIRLWRYWHVAVPGGGGVPCPIGFTDEELAVHRQEAVTWQRAEDHMEILNASLGVQENGWVHNDQYEDAVAKNDALRMQLLDTVPEGPEREEAAAVWPYRPWES</sequence>
<reference evidence="2" key="1">
    <citation type="submission" date="2024-06" db="EMBL/GenBank/DDBJ databases">
        <title>Multi-omics analyses provide insights into the biosynthesis of the anticancer antibiotic pleurotin in Hohenbuehelia grisea.</title>
        <authorList>
            <person name="Weaver J.A."/>
            <person name="Alberti F."/>
        </authorList>
    </citation>
    <scope>NUCLEOTIDE SEQUENCE [LARGE SCALE GENOMIC DNA]</scope>
    <source>
        <strain evidence="2">T-177</strain>
    </source>
</reference>
<dbReference type="InterPro" id="IPR051035">
    <property type="entry name" value="Mito_inheritance_9"/>
</dbReference>
<name>A0ABR3JGF7_9AGAR</name>